<dbReference type="PATRIC" id="fig|1303.78.peg.731"/>
<evidence type="ECO:0000313" key="1">
    <source>
        <dbReference type="EMBL" id="KXT81283.1"/>
    </source>
</evidence>
<name>A0A139NZJ2_STROR</name>
<dbReference type="EMBL" id="LQNX01000049">
    <property type="protein sequence ID" value="KXT81283.1"/>
    <property type="molecule type" value="Genomic_DNA"/>
</dbReference>
<proteinExistence type="predicted"/>
<organism evidence="1 2">
    <name type="scientific">Streptococcus oralis</name>
    <dbReference type="NCBI Taxonomy" id="1303"/>
    <lineage>
        <taxon>Bacteria</taxon>
        <taxon>Bacillati</taxon>
        <taxon>Bacillota</taxon>
        <taxon>Bacilli</taxon>
        <taxon>Lactobacillales</taxon>
        <taxon>Streptococcaceae</taxon>
        <taxon>Streptococcus</taxon>
    </lineage>
</organism>
<comment type="caution">
    <text evidence="1">The sequence shown here is derived from an EMBL/GenBank/DDBJ whole genome shotgun (WGS) entry which is preliminary data.</text>
</comment>
<sequence>MSILLLDFYVLLQKLKKSLKVLILYGTGLEPFSFDFK</sequence>
<gene>
    <name evidence="1" type="ORF">SORDD15_00673</name>
</gene>
<dbReference type="Proteomes" id="UP000070678">
    <property type="component" value="Unassembled WGS sequence"/>
</dbReference>
<dbReference type="AlphaFoldDB" id="A0A139NZJ2"/>
<accession>A0A139NZJ2</accession>
<protein>
    <submittedName>
        <fullName evidence="1">Uncharacterized protein</fullName>
    </submittedName>
</protein>
<reference evidence="1 2" key="1">
    <citation type="submission" date="2016-01" db="EMBL/GenBank/DDBJ databases">
        <title>Highly variable Streptococcus oralis are common among viridans streptococci isolated from primates.</title>
        <authorList>
            <person name="Denapaite D."/>
            <person name="Rieger M."/>
            <person name="Koendgen S."/>
            <person name="Brueckner R."/>
            <person name="Ochigava I."/>
            <person name="Kappeler P."/>
            <person name="Maetz-Rensing K."/>
            <person name="Leendertz F."/>
            <person name="Hakenbeck R."/>
        </authorList>
    </citation>
    <scope>NUCLEOTIDE SEQUENCE [LARGE SCALE GENOMIC DNA]</scope>
    <source>
        <strain evidence="1 2">DD15</strain>
    </source>
</reference>
<evidence type="ECO:0000313" key="2">
    <source>
        <dbReference type="Proteomes" id="UP000070678"/>
    </source>
</evidence>